<proteinExistence type="predicted"/>
<evidence type="ECO:0000313" key="2">
    <source>
        <dbReference type="EMBL" id="RPA95626.1"/>
    </source>
</evidence>
<reference evidence="2 3" key="1">
    <citation type="journal article" date="2018" name="Nat. Ecol. Evol.">
        <title>Pezizomycetes genomes reveal the molecular basis of ectomycorrhizal truffle lifestyle.</title>
        <authorList>
            <person name="Murat C."/>
            <person name="Payen T."/>
            <person name="Noel B."/>
            <person name="Kuo A."/>
            <person name="Morin E."/>
            <person name="Chen J."/>
            <person name="Kohler A."/>
            <person name="Krizsan K."/>
            <person name="Balestrini R."/>
            <person name="Da Silva C."/>
            <person name="Montanini B."/>
            <person name="Hainaut M."/>
            <person name="Levati E."/>
            <person name="Barry K.W."/>
            <person name="Belfiori B."/>
            <person name="Cichocki N."/>
            <person name="Clum A."/>
            <person name="Dockter R.B."/>
            <person name="Fauchery L."/>
            <person name="Guy J."/>
            <person name="Iotti M."/>
            <person name="Le Tacon F."/>
            <person name="Lindquist E.A."/>
            <person name="Lipzen A."/>
            <person name="Malagnac F."/>
            <person name="Mello A."/>
            <person name="Molinier V."/>
            <person name="Miyauchi S."/>
            <person name="Poulain J."/>
            <person name="Riccioni C."/>
            <person name="Rubini A."/>
            <person name="Sitrit Y."/>
            <person name="Splivallo R."/>
            <person name="Traeger S."/>
            <person name="Wang M."/>
            <person name="Zifcakova L."/>
            <person name="Wipf D."/>
            <person name="Zambonelli A."/>
            <person name="Paolocci F."/>
            <person name="Nowrousian M."/>
            <person name="Ottonello S."/>
            <person name="Baldrian P."/>
            <person name="Spatafora J.W."/>
            <person name="Henrissat B."/>
            <person name="Nagy L.G."/>
            <person name="Aury J.M."/>
            <person name="Wincker P."/>
            <person name="Grigoriev I.V."/>
            <person name="Bonfante P."/>
            <person name="Martin F.M."/>
        </authorList>
    </citation>
    <scope>NUCLEOTIDE SEQUENCE [LARGE SCALE GENOMIC DNA]</scope>
    <source>
        <strain evidence="2 3">120613-1</strain>
    </source>
</reference>
<protein>
    <submittedName>
        <fullName evidence="2">Uncharacterized protein</fullName>
    </submittedName>
</protein>
<keyword evidence="3" id="KW-1185">Reference proteome</keyword>
<sequence length="297" mass="34175">MVVQVIHEYLDGGTKQINGRGNDHAVEIESSWESRNEELEEVRLDEKEFVDIMINQGLAEEVMAGEKAKLRTELTVPNKIMTINNLNRRNYQPDRKRKVEAKVMESILSEAAQVGRRDPNFEVANFYTKARIHLNNDKYEINHVLIDAGSVINLAPISVLGSGSTKLLGIIEGRDQNIPQEVVMIEKCQNLRVLMNPAVVTLDIDHELVEELELENALEDYESRTKDLDSNYREREERVVHWLDDSSADNEESKMNEEKEEDGTFIKADVYFNCMTWEWVMEKLGKARSRVVAPEEL</sequence>
<dbReference type="Proteomes" id="UP000276215">
    <property type="component" value="Unassembled WGS sequence"/>
</dbReference>
<evidence type="ECO:0000313" key="3">
    <source>
        <dbReference type="Proteomes" id="UP000276215"/>
    </source>
</evidence>
<dbReference type="EMBL" id="ML120423">
    <property type="protein sequence ID" value="RPA95626.1"/>
    <property type="molecule type" value="Genomic_DNA"/>
</dbReference>
<dbReference type="AlphaFoldDB" id="A0A3N4JBK9"/>
<name>A0A3N4JBK9_9PEZI</name>
<gene>
    <name evidence="2" type="ORF">L873DRAFT_1845855</name>
</gene>
<feature type="coiled-coil region" evidence="1">
    <location>
        <begin position="211"/>
        <end position="238"/>
    </location>
</feature>
<organism evidence="2 3">
    <name type="scientific">Choiromyces venosus 120613-1</name>
    <dbReference type="NCBI Taxonomy" id="1336337"/>
    <lineage>
        <taxon>Eukaryota</taxon>
        <taxon>Fungi</taxon>
        <taxon>Dikarya</taxon>
        <taxon>Ascomycota</taxon>
        <taxon>Pezizomycotina</taxon>
        <taxon>Pezizomycetes</taxon>
        <taxon>Pezizales</taxon>
        <taxon>Tuberaceae</taxon>
        <taxon>Choiromyces</taxon>
    </lineage>
</organism>
<keyword evidence="1" id="KW-0175">Coiled coil</keyword>
<evidence type="ECO:0000256" key="1">
    <source>
        <dbReference type="SAM" id="Coils"/>
    </source>
</evidence>
<accession>A0A3N4JBK9</accession>